<reference evidence="2" key="2">
    <citation type="submission" date="2023-02" db="EMBL/GenBank/DDBJ databases">
        <authorList>
            <consortium name="DOE Joint Genome Institute"/>
            <person name="Mondo S.J."/>
            <person name="Chang Y."/>
            <person name="Wang Y."/>
            <person name="Ahrendt S."/>
            <person name="Andreopoulos W."/>
            <person name="Barry K."/>
            <person name="Beard J."/>
            <person name="Benny G.L."/>
            <person name="Blankenship S."/>
            <person name="Bonito G."/>
            <person name="Cuomo C."/>
            <person name="Desiro A."/>
            <person name="Gervers K.A."/>
            <person name="Hundley H."/>
            <person name="Kuo A."/>
            <person name="LaButti K."/>
            <person name="Lang B.F."/>
            <person name="Lipzen A."/>
            <person name="O'Donnell K."/>
            <person name="Pangilinan J."/>
            <person name="Reynolds N."/>
            <person name="Sandor L."/>
            <person name="Smith M.W."/>
            <person name="Tsang A."/>
            <person name="Grigoriev I.V."/>
            <person name="Stajich J.E."/>
            <person name="Spatafora J.W."/>
        </authorList>
    </citation>
    <scope>NUCLEOTIDE SEQUENCE</scope>
    <source>
        <strain evidence="2">RSA 2281</strain>
    </source>
</reference>
<proteinExistence type="predicted"/>
<keyword evidence="3" id="KW-1185">Reference proteome</keyword>
<organism evidence="2 3">
    <name type="scientific">Phascolomyces articulosus</name>
    <dbReference type="NCBI Taxonomy" id="60185"/>
    <lineage>
        <taxon>Eukaryota</taxon>
        <taxon>Fungi</taxon>
        <taxon>Fungi incertae sedis</taxon>
        <taxon>Mucoromycota</taxon>
        <taxon>Mucoromycotina</taxon>
        <taxon>Mucoromycetes</taxon>
        <taxon>Mucorales</taxon>
        <taxon>Lichtheimiaceae</taxon>
        <taxon>Phascolomyces</taxon>
    </lineage>
</organism>
<name>A0AAD5P720_9FUNG</name>
<feature type="region of interest" description="Disordered" evidence="1">
    <location>
        <begin position="167"/>
        <end position="197"/>
    </location>
</feature>
<evidence type="ECO:0000313" key="2">
    <source>
        <dbReference type="EMBL" id="KAI9243241.1"/>
    </source>
</evidence>
<gene>
    <name evidence="2" type="ORF">BDA99DRAFT_544550</name>
</gene>
<evidence type="ECO:0000313" key="3">
    <source>
        <dbReference type="Proteomes" id="UP001209540"/>
    </source>
</evidence>
<dbReference type="Proteomes" id="UP001209540">
    <property type="component" value="Unassembled WGS sequence"/>
</dbReference>
<feature type="compositionally biased region" description="Polar residues" evidence="1">
    <location>
        <begin position="172"/>
        <end position="190"/>
    </location>
</feature>
<accession>A0AAD5P720</accession>
<reference evidence="2" key="1">
    <citation type="journal article" date="2022" name="IScience">
        <title>Evolution of zygomycete secretomes and the origins of terrestrial fungal ecologies.</title>
        <authorList>
            <person name="Chang Y."/>
            <person name="Wang Y."/>
            <person name="Mondo S."/>
            <person name="Ahrendt S."/>
            <person name="Andreopoulos W."/>
            <person name="Barry K."/>
            <person name="Beard J."/>
            <person name="Benny G.L."/>
            <person name="Blankenship S."/>
            <person name="Bonito G."/>
            <person name="Cuomo C."/>
            <person name="Desiro A."/>
            <person name="Gervers K.A."/>
            <person name="Hundley H."/>
            <person name="Kuo A."/>
            <person name="LaButti K."/>
            <person name="Lang B.F."/>
            <person name="Lipzen A."/>
            <person name="O'Donnell K."/>
            <person name="Pangilinan J."/>
            <person name="Reynolds N."/>
            <person name="Sandor L."/>
            <person name="Smith M.E."/>
            <person name="Tsang A."/>
            <person name="Grigoriev I.V."/>
            <person name="Stajich J.E."/>
            <person name="Spatafora J.W."/>
        </authorList>
    </citation>
    <scope>NUCLEOTIDE SEQUENCE</scope>
    <source>
        <strain evidence="2">RSA 2281</strain>
    </source>
</reference>
<protein>
    <submittedName>
        <fullName evidence="2">Uncharacterized protein</fullName>
    </submittedName>
</protein>
<dbReference type="AlphaFoldDB" id="A0AAD5P720"/>
<sequence>MIFFFTPGHYRRLRLSNMDSSDINTKQQQQTTVSQFDYAYTSTSGSPPFTKITEPILAWAHQQGIRPIAEEPEQLEWLLIPPNAEPNLYFVCQFEQYRMGCSSPESSSAYQRSLVSQGNILSHQLEGDACSIIGLTDIQHQQQHHYHQNGQYNIDSLSQQLRRDLLSSPQQTSNRNLEPMSSTQHSSDGSTHTRRYQQHCRHRIKMNICQECLADQPPSILMNITPFRDE</sequence>
<comment type="caution">
    <text evidence="2">The sequence shown here is derived from an EMBL/GenBank/DDBJ whole genome shotgun (WGS) entry which is preliminary data.</text>
</comment>
<evidence type="ECO:0000256" key="1">
    <source>
        <dbReference type="SAM" id="MobiDB-lite"/>
    </source>
</evidence>
<dbReference type="EMBL" id="JAIXMP010000080">
    <property type="protein sequence ID" value="KAI9243241.1"/>
    <property type="molecule type" value="Genomic_DNA"/>
</dbReference>